<sequence>MAATAVDEDHEEGRKRTYADAFELVVWDWCDICSRYCSEKSYRHVHCPCERCDGKVTSRKVEFEHWKHSQLLRSNLCGKNVNESNMETNSISATDKCSKISDYSDEDQRGEDFETLEPADSTENKEFSEDDEIPSNRREKTIIENTKVIVHYKSKTIVRELTSELKSLGNALSKPHSQSLHNTISPLKKECQRLVKKKNSVLKLTSPQDLRDFRWSKLLKEWKKEAPTLFKVLRTVTTNDAKITAPLRPIIGTARAILLKGRNSRMSAVQHLVGLYLFLGRTRKKRDICDADEVSDRRRGRYGTGDGSESQLLALESSLTPSPLTLNSSCSTSSFSSESKSQEDITFREGTSSRNGGSIDYGLNRDNLDWVQRPSIYSSQRDTSSIHWFNLICYQNRVNDWELPDAQPIRTILDLPNSSFLPSIEEHSKLRNDFIILVSRILVKYCAFFKQFAQMVPNHIPHLFSKEMKQQSQVTPLGLLDKNENQSHEMLEILRYCNEYVPQCRRTAEDGEVEKKILHKVAFGGDHLTVERGVSAVASVADSDCPFERLEGLILKHEDFHCEMNVLQMIFDYMFKSSSAGDLGTLYQLKCKLNKKDVTDKVTKSYHGCEAFFSTVLDGYITYAAMPSPHENPSKSIPSRHTGSDAHFFEEVGKMVDTFILQKVQPETLLLEDASRKETTEQQPCYRCRYPGCDRTYIHEKRRDNHELSSHGMMIQEHIPVRSPPNPQNEDGIFNYAHNILKSGLLLSDFQDAIKEGDGARIEYIWKFLTLLFKVCGKTKYALAAIRLHAQLHSLLTPREAHSLRWNRTINVKGGVGQNVAIDQVMEHNIRETKDLMFAHGANLTFHSAQEYSRAASVIKDIAAHFDCENKVCKESSKHKRKTDEDVFIVVDTLKKIEALKEISGRTHKGIGSIPKDPISALDFNDLNKAKGKIYVYNGISCMEKNKIANTVEGRAKSGLETKVQLWCRNLETCQTMMAHWQEKEHWLEKEHGQDTINTEEDFLYNEIWDGDRFSELSWFWNPDAEWILPAKCPENYCDGVVSSHNIETAPLREGTGEKVLECPKHVYSQSKTCKRGPSQFGIHWALGWLVTIQKWKSQMWCH</sequence>
<accession>A0AAD9QMU3</accession>
<evidence type="ECO:0000256" key="1">
    <source>
        <dbReference type="SAM" id="MobiDB-lite"/>
    </source>
</evidence>
<evidence type="ECO:0000259" key="2">
    <source>
        <dbReference type="PROSITE" id="PS00028"/>
    </source>
</evidence>
<feature type="region of interest" description="Disordered" evidence="1">
    <location>
        <begin position="325"/>
        <end position="353"/>
    </location>
</feature>
<keyword evidence="4" id="KW-1185">Reference proteome</keyword>
<proteinExistence type="predicted"/>
<feature type="region of interest" description="Disordered" evidence="1">
    <location>
        <begin position="101"/>
        <end position="139"/>
    </location>
</feature>
<dbReference type="AlphaFoldDB" id="A0AAD9QMU3"/>
<organism evidence="3 4">
    <name type="scientific">Acropora cervicornis</name>
    <name type="common">Staghorn coral</name>
    <dbReference type="NCBI Taxonomy" id="6130"/>
    <lineage>
        <taxon>Eukaryota</taxon>
        <taxon>Metazoa</taxon>
        <taxon>Cnidaria</taxon>
        <taxon>Anthozoa</taxon>
        <taxon>Hexacorallia</taxon>
        <taxon>Scleractinia</taxon>
        <taxon>Astrocoeniina</taxon>
        <taxon>Acroporidae</taxon>
        <taxon>Acropora</taxon>
    </lineage>
</organism>
<comment type="caution">
    <text evidence="3">The sequence shown here is derived from an EMBL/GenBank/DDBJ whole genome shotgun (WGS) entry which is preliminary data.</text>
</comment>
<dbReference type="EMBL" id="JARQWQ010000023">
    <property type="protein sequence ID" value="KAK2564147.1"/>
    <property type="molecule type" value="Genomic_DNA"/>
</dbReference>
<dbReference type="InterPro" id="IPR013087">
    <property type="entry name" value="Znf_C2H2_type"/>
</dbReference>
<name>A0AAD9QMU3_ACRCE</name>
<feature type="compositionally biased region" description="Low complexity" evidence="1">
    <location>
        <begin position="325"/>
        <end position="339"/>
    </location>
</feature>
<reference evidence="3" key="2">
    <citation type="journal article" date="2023" name="Science">
        <title>Genomic signatures of disease resistance in endangered staghorn corals.</title>
        <authorList>
            <person name="Vollmer S.V."/>
            <person name="Selwyn J.D."/>
            <person name="Despard B.A."/>
            <person name="Roesel C.L."/>
        </authorList>
    </citation>
    <scope>NUCLEOTIDE SEQUENCE</scope>
    <source>
        <strain evidence="3">K2</strain>
    </source>
</reference>
<evidence type="ECO:0000313" key="4">
    <source>
        <dbReference type="Proteomes" id="UP001249851"/>
    </source>
</evidence>
<dbReference type="InterPro" id="IPR046496">
    <property type="entry name" value="DUF6589"/>
</dbReference>
<dbReference type="Pfam" id="PF20231">
    <property type="entry name" value="DUF6589"/>
    <property type="match status" value="1"/>
</dbReference>
<dbReference type="PROSITE" id="PS00028">
    <property type="entry name" value="ZINC_FINGER_C2H2_1"/>
    <property type="match status" value="1"/>
</dbReference>
<gene>
    <name evidence="3" type="ORF">P5673_012384</name>
</gene>
<dbReference type="Proteomes" id="UP001249851">
    <property type="component" value="Unassembled WGS sequence"/>
</dbReference>
<evidence type="ECO:0000313" key="3">
    <source>
        <dbReference type="EMBL" id="KAK2564147.1"/>
    </source>
</evidence>
<reference evidence="3" key="1">
    <citation type="journal article" date="2023" name="G3 (Bethesda)">
        <title>Whole genome assembly and annotation of the endangered Caribbean coral Acropora cervicornis.</title>
        <authorList>
            <person name="Selwyn J.D."/>
            <person name="Vollmer S.V."/>
        </authorList>
    </citation>
    <scope>NUCLEOTIDE SEQUENCE</scope>
    <source>
        <strain evidence="3">K2</strain>
    </source>
</reference>
<feature type="domain" description="C2H2-type" evidence="2">
    <location>
        <begin position="688"/>
        <end position="711"/>
    </location>
</feature>
<protein>
    <recommendedName>
        <fullName evidence="2">C2H2-type domain-containing protein</fullName>
    </recommendedName>
</protein>